<dbReference type="PANTHER" id="PTHR14402">
    <property type="entry name" value="RECEPTOR TRANSPORTING PROTEIN"/>
    <property type="match status" value="1"/>
</dbReference>
<evidence type="ECO:0000256" key="7">
    <source>
        <dbReference type="ARBA" id="ARBA00023136"/>
    </source>
</evidence>
<dbReference type="AlphaFoldDB" id="A0A9Q1B069"/>
<dbReference type="GO" id="GO:0016020">
    <property type="term" value="C:membrane"/>
    <property type="evidence" value="ECO:0007669"/>
    <property type="project" value="UniProtKB-SubCell"/>
</dbReference>
<evidence type="ECO:0000256" key="8">
    <source>
        <dbReference type="SAM" id="Phobius"/>
    </source>
</evidence>
<dbReference type="EMBL" id="JAPFRF010000008">
    <property type="protein sequence ID" value="KAJ7324643.1"/>
    <property type="molecule type" value="Genomic_DNA"/>
</dbReference>
<keyword evidence="7 8" id="KW-0472">Membrane</keyword>
<evidence type="ECO:0000313" key="10">
    <source>
        <dbReference type="EMBL" id="KAJ7324643.1"/>
    </source>
</evidence>
<comment type="caution">
    <text evidence="10">The sequence shown here is derived from an EMBL/GenBank/DDBJ whole genome shotgun (WGS) entry which is preliminary data.</text>
</comment>
<name>A0A9Q1B069_9SAUR</name>
<evidence type="ECO:0000256" key="3">
    <source>
        <dbReference type="ARBA" id="ARBA00022723"/>
    </source>
</evidence>
<dbReference type="Proteomes" id="UP001142489">
    <property type="component" value="Unassembled WGS sequence"/>
</dbReference>
<evidence type="ECO:0000259" key="9">
    <source>
        <dbReference type="SMART" id="SM01328"/>
    </source>
</evidence>
<dbReference type="PANTHER" id="PTHR14402:SF8">
    <property type="entry name" value="RECEPTOR-TRANSPORTING PROTEIN 4"/>
    <property type="match status" value="1"/>
</dbReference>
<keyword evidence="5" id="KW-0862">Zinc</keyword>
<dbReference type="GO" id="GO:0031849">
    <property type="term" value="F:olfactory receptor binding"/>
    <property type="evidence" value="ECO:0007669"/>
    <property type="project" value="TreeGrafter"/>
</dbReference>
<keyword evidence="2 8" id="KW-0812">Transmembrane</keyword>
<feature type="domain" description="3CxxC-type" evidence="9">
    <location>
        <begin position="145"/>
        <end position="255"/>
    </location>
</feature>
<keyword evidence="4" id="KW-0863">Zinc-finger</keyword>
<dbReference type="Pfam" id="PF13695">
    <property type="entry name" value="Zn_ribbon_3CxxC"/>
    <property type="match status" value="2"/>
</dbReference>
<keyword evidence="6 8" id="KW-1133">Transmembrane helix</keyword>
<dbReference type="OrthoDB" id="8121437at2759"/>
<evidence type="ECO:0000256" key="6">
    <source>
        <dbReference type="ARBA" id="ARBA00022989"/>
    </source>
</evidence>
<protein>
    <recommendedName>
        <fullName evidence="9">3CxxC-type domain-containing protein</fullName>
    </recommendedName>
</protein>
<dbReference type="GO" id="GO:0001580">
    <property type="term" value="P:detection of chemical stimulus involved in sensory perception of bitter taste"/>
    <property type="evidence" value="ECO:0007669"/>
    <property type="project" value="TreeGrafter"/>
</dbReference>
<evidence type="ECO:0000256" key="4">
    <source>
        <dbReference type="ARBA" id="ARBA00022771"/>
    </source>
</evidence>
<dbReference type="InterPro" id="IPR027377">
    <property type="entry name" value="ZAR1/RTP1-5-like_Znf-3CxxC"/>
</dbReference>
<dbReference type="GO" id="GO:0006612">
    <property type="term" value="P:protein targeting to membrane"/>
    <property type="evidence" value="ECO:0007669"/>
    <property type="project" value="TreeGrafter"/>
</dbReference>
<dbReference type="GO" id="GO:0051205">
    <property type="term" value="P:protein insertion into membrane"/>
    <property type="evidence" value="ECO:0007669"/>
    <property type="project" value="TreeGrafter"/>
</dbReference>
<sequence length="337" mass="38906">MPVKMRVFGQMCDRCESPKYEEPSFRDDTVAFVLHNLVRRILKKCYREAREIPPLPAPVSEGLPEDKDVVRQLEEWKRIETSVCTHSLYGDKREREMERLNMDFWRDVFEKQIQQVKPGDAWRLTMDQNLKFHCPSGWKRYLQEHAFASFRCSWCLHRWSSHQVVILFHMGWEPHRRQGSVKMRLFRQQCHKCGSGKYEEPHVTEGAVESILKDLIVAIRRKCYGEQVEEHELREVITHAGGPHRREYCEACSLGIHKGHYGGSRGAVYREESATLETQSTALSQDIKHRGIGGPSFGASGDPGFPDGCCLCFIIFTIVVIIVIACLIWRGRTSGAL</sequence>
<feature type="domain" description="3CxxC-type" evidence="9">
    <location>
        <begin position="3"/>
        <end position="62"/>
    </location>
</feature>
<dbReference type="GO" id="GO:0008270">
    <property type="term" value="F:zinc ion binding"/>
    <property type="evidence" value="ECO:0007669"/>
    <property type="project" value="UniProtKB-KW"/>
</dbReference>
<evidence type="ECO:0000313" key="11">
    <source>
        <dbReference type="Proteomes" id="UP001142489"/>
    </source>
</evidence>
<reference evidence="10" key="1">
    <citation type="journal article" date="2023" name="DNA Res.">
        <title>Chromosome-level genome assembly of Phrynocephalus forsythii using third-generation DNA sequencing and Hi-C analysis.</title>
        <authorList>
            <person name="Qi Y."/>
            <person name="Zhao W."/>
            <person name="Zhao Y."/>
            <person name="Niu C."/>
            <person name="Cao S."/>
            <person name="Zhang Y."/>
        </authorList>
    </citation>
    <scope>NUCLEOTIDE SEQUENCE</scope>
    <source>
        <tissue evidence="10">Muscle</tissue>
    </source>
</reference>
<keyword evidence="11" id="KW-1185">Reference proteome</keyword>
<dbReference type="SMART" id="SM01328">
    <property type="entry name" value="zf-3CxxC"/>
    <property type="match status" value="2"/>
</dbReference>
<proteinExistence type="predicted"/>
<gene>
    <name evidence="10" type="ORF">JRQ81_017663</name>
</gene>
<comment type="subcellular location">
    <subcellularLocation>
        <location evidence="1">Membrane</location>
        <topology evidence="1">Single-pass membrane protein</topology>
    </subcellularLocation>
</comment>
<feature type="transmembrane region" description="Helical" evidence="8">
    <location>
        <begin position="313"/>
        <end position="331"/>
    </location>
</feature>
<keyword evidence="3" id="KW-0479">Metal-binding</keyword>
<evidence type="ECO:0000256" key="5">
    <source>
        <dbReference type="ARBA" id="ARBA00022833"/>
    </source>
</evidence>
<evidence type="ECO:0000256" key="2">
    <source>
        <dbReference type="ARBA" id="ARBA00022692"/>
    </source>
</evidence>
<dbReference type="InterPro" id="IPR026096">
    <property type="entry name" value="R-trans_p"/>
</dbReference>
<organism evidence="10 11">
    <name type="scientific">Phrynocephalus forsythii</name>
    <dbReference type="NCBI Taxonomy" id="171643"/>
    <lineage>
        <taxon>Eukaryota</taxon>
        <taxon>Metazoa</taxon>
        <taxon>Chordata</taxon>
        <taxon>Craniata</taxon>
        <taxon>Vertebrata</taxon>
        <taxon>Euteleostomi</taxon>
        <taxon>Lepidosauria</taxon>
        <taxon>Squamata</taxon>
        <taxon>Bifurcata</taxon>
        <taxon>Unidentata</taxon>
        <taxon>Episquamata</taxon>
        <taxon>Toxicofera</taxon>
        <taxon>Iguania</taxon>
        <taxon>Acrodonta</taxon>
        <taxon>Agamidae</taxon>
        <taxon>Agaminae</taxon>
        <taxon>Phrynocephalus</taxon>
    </lineage>
</organism>
<evidence type="ECO:0000256" key="1">
    <source>
        <dbReference type="ARBA" id="ARBA00004167"/>
    </source>
</evidence>
<accession>A0A9Q1B069</accession>